<dbReference type="Proteomes" id="UP000027441">
    <property type="component" value="Unassembled WGS sequence"/>
</dbReference>
<dbReference type="AlphaFoldDB" id="A0A836MD55"/>
<gene>
    <name evidence="2" type="ORF">HPS9_02490</name>
</gene>
<evidence type="ECO:0000313" key="3">
    <source>
        <dbReference type="Proteomes" id="UP000027441"/>
    </source>
</evidence>
<evidence type="ECO:0000259" key="1">
    <source>
        <dbReference type="Pfam" id="PF07715"/>
    </source>
</evidence>
<dbReference type="InterPro" id="IPR012910">
    <property type="entry name" value="Plug_dom"/>
</dbReference>
<accession>A0A836MD55</accession>
<comment type="caution">
    <text evidence="2">The sequence shown here is derived from an EMBL/GenBank/DDBJ whole genome shotgun (WGS) entry which is preliminary data.</text>
</comment>
<protein>
    <recommendedName>
        <fullName evidence="1">TonB-dependent receptor plug domain-containing protein</fullName>
    </recommendedName>
</protein>
<sequence>MNYDEKAFADKEPRNIVDVLAKTDASVMNFGGESATLQGVYVRGLQLGARQFSVNGLAGLYSAYNTPTTAVGSAQLIKGASTATVGMDPLKVLLVHQSTSKRSVQRTKILTKSVLLGLVTIAYKSRSI</sequence>
<organism evidence="2 3">
    <name type="scientific">Glaesserella parasuis HPS9</name>
    <dbReference type="NCBI Taxonomy" id="1450513"/>
    <lineage>
        <taxon>Bacteria</taxon>
        <taxon>Pseudomonadati</taxon>
        <taxon>Pseudomonadota</taxon>
        <taxon>Gammaproteobacteria</taxon>
        <taxon>Pasteurellales</taxon>
        <taxon>Pasteurellaceae</taxon>
        <taxon>Glaesserella</taxon>
    </lineage>
</organism>
<name>A0A836MD55_GLAPU</name>
<evidence type="ECO:0000313" key="2">
    <source>
        <dbReference type="EMBL" id="KDB47128.1"/>
    </source>
</evidence>
<feature type="domain" description="TonB-dependent receptor plug" evidence="1">
    <location>
        <begin position="4"/>
        <end position="88"/>
    </location>
</feature>
<dbReference type="EMBL" id="JDSN01000023">
    <property type="protein sequence ID" value="KDB47128.1"/>
    <property type="molecule type" value="Genomic_DNA"/>
</dbReference>
<proteinExistence type="predicted"/>
<reference evidence="2 3" key="1">
    <citation type="submission" date="2014-02" db="EMBL/GenBank/DDBJ databases">
        <title>Comparative genomics of Haemophilus parasuis isolated from pig lungs.</title>
        <authorList>
            <person name="Kittichotirat W."/>
            <person name="Bumgarner R.E."/>
            <person name="Lawrence P."/>
        </authorList>
    </citation>
    <scope>NUCLEOTIDE SEQUENCE [LARGE SCALE GENOMIC DNA]</scope>
    <source>
        <strain evidence="2 3">HPS9</strain>
    </source>
</reference>
<dbReference type="SUPFAM" id="SSF56935">
    <property type="entry name" value="Porins"/>
    <property type="match status" value="1"/>
</dbReference>
<dbReference type="Pfam" id="PF07715">
    <property type="entry name" value="Plug"/>
    <property type="match status" value="1"/>
</dbReference>